<dbReference type="PANTHER" id="PTHR23502:SF132">
    <property type="entry name" value="POLYAMINE TRANSPORTER 2-RELATED"/>
    <property type="match status" value="1"/>
</dbReference>
<feature type="transmembrane region" description="Helical" evidence="8">
    <location>
        <begin position="42"/>
        <end position="61"/>
    </location>
</feature>
<evidence type="ECO:0000259" key="10">
    <source>
        <dbReference type="PROSITE" id="PS50850"/>
    </source>
</evidence>
<evidence type="ECO:0000313" key="12">
    <source>
        <dbReference type="Proteomes" id="UP001368500"/>
    </source>
</evidence>
<evidence type="ECO:0000256" key="6">
    <source>
        <dbReference type="ARBA" id="ARBA00022989"/>
    </source>
</evidence>
<name>A0ABU9BBE2_9BURK</name>
<comment type="subcellular location">
    <subcellularLocation>
        <location evidence="8">Cell inner membrane</location>
        <topology evidence="8">Multi-pass membrane protein</topology>
    </subcellularLocation>
    <subcellularLocation>
        <location evidence="1">Cell membrane</location>
        <topology evidence="1">Multi-pass membrane protein</topology>
    </subcellularLocation>
</comment>
<feature type="transmembrane region" description="Helical" evidence="8">
    <location>
        <begin position="406"/>
        <end position="427"/>
    </location>
</feature>
<feature type="transmembrane region" description="Helical" evidence="8">
    <location>
        <begin position="321"/>
        <end position="342"/>
    </location>
</feature>
<feature type="transmembrane region" description="Helical" evidence="8">
    <location>
        <begin position="171"/>
        <end position="195"/>
    </location>
</feature>
<dbReference type="PANTHER" id="PTHR23502">
    <property type="entry name" value="MAJOR FACILITATOR SUPERFAMILY"/>
    <property type="match status" value="1"/>
</dbReference>
<reference evidence="11 12" key="1">
    <citation type="submission" date="2024-04" db="EMBL/GenBank/DDBJ databases">
        <title>Novel species of the genus Ideonella isolated from streams.</title>
        <authorList>
            <person name="Lu H."/>
        </authorList>
    </citation>
    <scope>NUCLEOTIDE SEQUENCE [LARGE SCALE GENOMIC DNA]</scope>
    <source>
        <strain evidence="11 12">BYS139W</strain>
    </source>
</reference>
<evidence type="ECO:0000256" key="9">
    <source>
        <dbReference type="SAM" id="MobiDB-lite"/>
    </source>
</evidence>
<protein>
    <recommendedName>
        <fullName evidence="8">Bcr/CflA family efflux transporter</fullName>
    </recommendedName>
</protein>
<gene>
    <name evidence="11" type="ORF">AACH11_14080</name>
</gene>
<feature type="transmembrane region" description="Helical" evidence="8">
    <location>
        <begin position="379"/>
        <end position="400"/>
    </location>
</feature>
<dbReference type="InterPro" id="IPR011701">
    <property type="entry name" value="MFS"/>
</dbReference>
<keyword evidence="5 8" id="KW-0812">Transmembrane</keyword>
<feature type="transmembrane region" description="Helical" evidence="8">
    <location>
        <begin position="113"/>
        <end position="132"/>
    </location>
</feature>
<feature type="transmembrane region" description="Helical" evidence="8">
    <location>
        <begin position="251"/>
        <end position="273"/>
    </location>
</feature>
<feature type="compositionally biased region" description="Polar residues" evidence="9">
    <location>
        <begin position="1"/>
        <end position="10"/>
    </location>
</feature>
<keyword evidence="3 8" id="KW-0813">Transport</keyword>
<sequence length="443" mass="45354">MPPPASTSRLDPSAAAEPPDASAQAQAQAQAQVQSPAPPPAVSARTLLLVLALLSVFPPLATDMYLSAFGEIQHHLRAPDGALELSLSVFFLGLGVGQLLFGPLADRVGRKGPLLAGTALFCLCTVGLLWVQDVHAFIALRFVQALGACAGMVIGRAIVTDLHAGSQAARTMTLLALLMTLGPVLAPLAGGLLVSAFDWRAIFLAMLGVGLLALGLAWRALPETLPPGQRTRTPLHHMLGDYRALLRRPAFVVPALTGALALTGLFAFITASSHVLQDVMGLGRIAYGLTFGAIALGMGVASAVNHRLLARHTPRRIFQRALPLQTLSALGLLAVSGTTQLAVLLPPLWLTVALSGLLAANGQALTMEAARGHGGAGSALLGALQFGIAFISAALVAALVGEGRGALPLALGMAVPSVLALGLWWGAPGGGRGGPRPADRAAV</sequence>
<feature type="transmembrane region" description="Helical" evidence="8">
    <location>
        <begin position="81"/>
        <end position="101"/>
    </location>
</feature>
<comment type="caution">
    <text evidence="11">The sequence shown here is derived from an EMBL/GenBank/DDBJ whole genome shotgun (WGS) entry which is preliminary data.</text>
</comment>
<organism evidence="11 12">
    <name type="scientific">Pseudaquabacterium rugosum</name>
    <dbReference type="NCBI Taxonomy" id="2984194"/>
    <lineage>
        <taxon>Bacteria</taxon>
        <taxon>Pseudomonadati</taxon>
        <taxon>Pseudomonadota</taxon>
        <taxon>Betaproteobacteria</taxon>
        <taxon>Burkholderiales</taxon>
        <taxon>Sphaerotilaceae</taxon>
        <taxon>Pseudaquabacterium</taxon>
    </lineage>
</organism>
<evidence type="ECO:0000313" key="11">
    <source>
        <dbReference type="EMBL" id="MEK8027094.1"/>
    </source>
</evidence>
<evidence type="ECO:0000256" key="7">
    <source>
        <dbReference type="ARBA" id="ARBA00023136"/>
    </source>
</evidence>
<comment type="similarity">
    <text evidence="2 8">Belongs to the major facilitator superfamily. Bcr/CmlA family.</text>
</comment>
<feature type="transmembrane region" description="Helical" evidence="8">
    <location>
        <begin position="285"/>
        <end position="309"/>
    </location>
</feature>
<evidence type="ECO:0000256" key="8">
    <source>
        <dbReference type="RuleBase" id="RU365088"/>
    </source>
</evidence>
<feature type="domain" description="Major facilitator superfamily (MFS) profile" evidence="10">
    <location>
        <begin position="47"/>
        <end position="443"/>
    </location>
</feature>
<dbReference type="EMBL" id="JBBUTF010000012">
    <property type="protein sequence ID" value="MEK8027094.1"/>
    <property type="molecule type" value="Genomic_DNA"/>
</dbReference>
<feature type="region of interest" description="Disordered" evidence="9">
    <location>
        <begin position="1"/>
        <end position="37"/>
    </location>
</feature>
<dbReference type="InterPro" id="IPR036259">
    <property type="entry name" value="MFS_trans_sf"/>
</dbReference>
<keyword evidence="6 8" id="KW-1133">Transmembrane helix</keyword>
<dbReference type="Proteomes" id="UP001368500">
    <property type="component" value="Unassembled WGS sequence"/>
</dbReference>
<dbReference type="NCBIfam" id="TIGR00710">
    <property type="entry name" value="efflux_Bcr_CflA"/>
    <property type="match status" value="1"/>
</dbReference>
<dbReference type="CDD" id="cd17320">
    <property type="entry name" value="MFS_MdfA_MDR_like"/>
    <property type="match status" value="1"/>
</dbReference>
<dbReference type="Pfam" id="PF07690">
    <property type="entry name" value="MFS_1"/>
    <property type="match status" value="1"/>
</dbReference>
<dbReference type="SUPFAM" id="SSF103473">
    <property type="entry name" value="MFS general substrate transporter"/>
    <property type="match status" value="1"/>
</dbReference>
<dbReference type="InterPro" id="IPR020846">
    <property type="entry name" value="MFS_dom"/>
</dbReference>
<comment type="caution">
    <text evidence="8">Lacks conserved residue(s) required for the propagation of feature annotation.</text>
</comment>
<proteinExistence type="inferred from homology"/>
<keyword evidence="8" id="KW-0997">Cell inner membrane</keyword>
<dbReference type="Gene3D" id="1.20.1720.10">
    <property type="entry name" value="Multidrug resistance protein D"/>
    <property type="match status" value="1"/>
</dbReference>
<dbReference type="PROSITE" id="PS50850">
    <property type="entry name" value="MFS"/>
    <property type="match status" value="1"/>
</dbReference>
<feature type="compositionally biased region" description="Low complexity" evidence="9">
    <location>
        <begin position="11"/>
        <end position="35"/>
    </location>
</feature>
<feature type="transmembrane region" description="Helical" evidence="8">
    <location>
        <begin position="138"/>
        <end position="159"/>
    </location>
</feature>
<evidence type="ECO:0000256" key="5">
    <source>
        <dbReference type="ARBA" id="ARBA00022692"/>
    </source>
</evidence>
<keyword evidence="12" id="KW-1185">Reference proteome</keyword>
<accession>A0ABU9BBE2</accession>
<evidence type="ECO:0000256" key="3">
    <source>
        <dbReference type="ARBA" id="ARBA00022448"/>
    </source>
</evidence>
<evidence type="ECO:0000256" key="4">
    <source>
        <dbReference type="ARBA" id="ARBA00022475"/>
    </source>
</evidence>
<feature type="transmembrane region" description="Helical" evidence="8">
    <location>
        <begin position="201"/>
        <end position="221"/>
    </location>
</feature>
<dbReference type="InterPro" id="IPR004812">
    <property type="entry name" value="Efflux_drug-R_Bcr/CmlA"/>
</dbReference>
<dbReference type="RefSeq" id="WP_341374872.1">
    <property type="nucleotide sequence ID" value="NZ_JBBUTF010000012.1"/>
</dbReference>
<evidence type="ECO:0000256" key="1">
    <source>
        <dbReference type="ARBA" id="ARBA00004651"/>
    </source>
</evidence>
<keyword evidence="4" id="KW-1003">Cell membrane</keyword>
<keyword evidence="7 8" id="KW-0472">Membrane</keyword>
<evidence type="ECO:0000256" key="2">
    <source>
        <dbReference type="ARBA" id="ARBA00006236"/>
    </source>
</evidence>